<feature type="region of interest" description="Disordered" evidence="1">
    <location>
        <begin position="1"/>
        <end position="27"/>
    </location>
</feature>
<evidence type="ECO:0000256" key="2">
    <source>
        <dbReference type="SAM" id="Phobius"/>
    </source>
</evidence>
<dbReference type="InterPro" id="IPR044835">
    <property type="entry name" value="ARF_plant"/>
</dbReference>
<protein>
    <submittedName>
        <fullName evidence="3">Auxin response factor 3-like</fullName>
    </submittedName>
</protein>
<proteinExistence type="predicted"/>
<organism evidence="3">
    <name type="scientific">Rhizophora mucronata</name>
    <name type="common">Asiatic mangrove</name>
    <dbReference type="NCBI Taxonomy" id="61149"/>
    <lineage>
        <taxon>Eukaryota</taxon>
        <taxon>Viridiplantae</taxon>
        <taxon>Streptophyta</taxon>
        <taxon>Embryophyta</taxon>
        <taxon>Tracheophyta</taxon>
        <taxon>Spermatophyta</taxon>
        <taxon>Magnoliopsida</taxon>
        <taxon>eudicotyledons</taxon>
        <taxon>Gunneridae</taxon>
        <taxon>Pentapetalae</taxon>
        <taxon>rosids</taxon>
        <taxon>fabids</taxon>
        <taxon>Malpighiales</taxon>
        <taxon>Rhizophoraceae</taxon>
        <taxon>Rhizophora</taxon>
    </lineage>
</organism>
<dbReference type="GO" id="GO:0003677">
    <property type="term" value="F:DNA binding"/>
    <property type="evidence" value="ECO:0007669"/>
    <property type="project" value="InterPro"/>
</dbReference>
<sequence length="196" mass="21747">MMGMIDLNTTEEDEITPPTSDQSSSTSASALSASNINMCASGSGSVCMELWHACAGTLISLPKRGSLVVYFPQGHLEQLPDLPLSSYDVPPHIFCRVVDVQLHAEEATDEVMLSFPWFLRVSTLSRSWQKKKMRGRVKRRKLKLLSSRHSHHIICFARPSLLLILALMGASLSLVGLLRTASLPWIILNRGLHRNL</sequence>
<dbReference type="GO" id="GO:0006355">
    <property type="term" value="P:regulation of DNA-templated transcription"/>
    <property type="evidence" value="ECO:0007669"/>
    <property type="project" value="InterPro"/>
</dbReference>
<evidence type="ECO:0000256" key="1">
    <source>
        <dbReference type="SAM" id="MobiDB-lite"/>
    </source>
</evidence>
<dbReference type="PANTHER" id="PTHR31384">
    <property type="entry name" value="AUXIN RESPONSE FACTOR 4-RELATED"/>
    <property type="match status" value="1"/>
</dbReference>
<accession>A0A2P2MPZ1</accession>
<dbReference type="EMBL" id="GGEC01051804">
    <property type="protein sequence ID" value="MBX32288.1"/>
    <property type="molecule type" value="Transcribed_RNA"/>
</dbReference>
<keyword evidence="2" id="KW-0472">Membrane</keyword>
<keyword evidence="2" id="KW-1133">Transmembrane helix</keyword>
<dbReference type="AlphaFoldDB" id="A0A2P2MPZ1"/>
<evidence type="ECO:0000313" key="3">
    <source>
        <dbReference type="EMBL" id="MBX32288.1"/>
    </source>
</evidence>
<dbReference type="GO" id="GO:0009725">
    <property type="term" value="P:response to hormone"/>
    <property type="evidence" value="ECO:0007669"/>
    <property type="project" value="InterPro"/>
</dbReference>
<keyword evidence="2" id="KW-0812">Transmembrane</keyword>
<dbReference type="PANTHER" id="PTHR31384:SF5">
    <property type="entry name" value="AUXIN RESPONSE FACTOR 3"/>
    <property type="match status" value="1"/>
</dbReference>
<reference evidence="3" key="1">
    <citation type="submission" date="2018-02" db="EMBL/GenBank/DDBJ databases">
        <title>Rhizophora mucronata_Transcriptome.</title>
        <authorList>
            <person name="Meera S.P."/>
            <person name="Sreeshan A."/>
            <person name="Augustine A."/>
        </authorList>
    </citation>
    <scope>NUCLEOTIDE SEQUENCE</scope>
    <source>
        <tissue evidence="3">Leaf</tissue>
    </source>
</reference>
<name>A0A2P2MPZ1_RHIMU</name>
<feature type="transmembrane region" description="Helical" evidence="2">
    <location>
        <begin position="161"/>
        <end position="188"/>
    </location>
</feature>